<evidence type="ECO:0000313" key="9">
    <source>
        <dbReference type="EMBL" id="KGM97686.1"/>
    </source>
</evidence>
<keyword evidence="2" id="KW-0813">Transport</keyword>
<evidence type="ECO:0000256" key="4">
    <source>
        <dbReference type="ARBA" id="ARBA00022519"/>
    </source>
</evidence>
<evidence type="ECO:0000256" key="5">
    <source>
        <dbReference type="ARBA" id="ARBA00022692"/>
    </source>
</evidence>
<keyword evidence="5 8" id="KW-0812">Transmembrane</keyword>
<dbReference type="GO" id="GO:0022857">
    <property type="term" value="F:transmembrane transporter activity"/>
    <property type="evidence" value="ECO:0007669"/>
    <property type="project" value="InterPro"/>
</dbReference>
<gene>
    <name evidence="9" type="ORF">Z968_02980</name>
</gene>
<feature type="transmembrane region" description="Helical" evidence="8">
    <location>
        <begin position="223"/>
        <end position="242"/>
    </location>
</feature>
<accession>A0A0A0IBH2</accession>
<evidence type="ECO:0000256" key="8">
    <source>
        <dbReference type="SAM" id="Phobius"/>
    </source>
</evidence>
<organism evidence="9 10">
    <name type="scientific">Clostridium novyi A str. 4552</name>
    <dbReference type="NCBI Taxonomy" id="1444289"/>
    <lineage>
        <taxon>Bacteria</taxon>
        <taxon>Bacillati</taxon>
        <taxon>Bacillota</taxon>
        <taxon>Clostridia</taxon>
        <taxon>Eubacteriales</taxon>
        <taxon>Clostridiaceae</taxon>
        <taxon>Clostridium</taxon>
    </lineage>
</organism>
<evidence type="ECO:0000256" key="2">
    <source>
        <dbReference type="ARBA" id="ARBA00022448"/>
    </source>
</evidence>
<dbReference type="Pfam" id="PF02653">
    <property type="entry name" value="BPD_transp_2"/>
    <property type="match status" value="1"/>
</dbReference>
<keyword evidence="4" id="KW-0997">Cell inner membrane</keyword>
<dbReference type="EMBL" id="JENJ01000008">
    <property type="protein sequence ID" value="KGM97686.1"/>
    <property type="molecule type" value="Genomic_DNA"/>
</dbReference>
<keyword evidence="3" id="KW-1003">Cell membrane</keyword>
<keyword evidence="6 8" id="KW-1133">Transmembrane helix</keyword>
<dbReference type="PANTHER" id="PTHR32196">
    <property type="entry name" value="ABC TRANSPORTER PERMEASE PROTEIN YPHD-RELATED-RELATED"/>
    <property type="match status" value="1"/>
</dbReference>
<feature type="transmembrane region" description="Helical" evidence="8">
    <location>
        <begin position="26"/>
        <end position="49"/>
    </location>
</feature>
<feature type="transmembrane region" description="Helical" evidence="8">
    <location>
        <begin position="70"/>
        <end position="97"/>
    </location>
</feature>
<feature type="transmembrane region" description="Helical" evidence="8">
    <location>
        <begin position="103"/>
        <end position="125"/>
    </location>
</feature>
<evidence type="ECO:0000256" key="6">
    <source>
        <dbReference type="ARBA" id="ARBA00022989"/>
    </source>
</evidence>
<sequence>MESTKLNERFTTNDNKKSVKQIIGKFGPLLGLILLCIVLAIASPMFLTFKNVMNIARQSAINSIIASGMLLAILTAGIDLSVGSILALSTCIMGVAIKAGLNPFLGILLCIGSGAALGLINGLLLTKLHLPHPFISTLGMKNVARGLALIITAASPISGFSKSVTFLGGEFLGPIPISFILVIIVFVGYHIFLNKTAQGRHIYAVGSNPEAARLSGVNVSRTLVLVYTLCGTMAGLAGLVLVGRVDAAVPLAGLDFDLDAIAACIIGGASFMGGSGTIWGTLIGAMIISVLRNGLNLLGVSSDLQTVAIGLVIIGAVYVDVLRRRAEKKA</sequence>
<evidence type="ECO:0000313" key="10">
    <source>
        <dbReference type="Proteomes" id="UP000030012"/>
    </source>
</evidence>
<dbReference type="GO" id="GO:0005886">
    <property type="term" value="C:plasma membrane"/>
    <property type="evidence" value="ECO:0007669"/>
    <property type="project" value="UniProtKB-SubCell"/>
</dbReference>
<dbReference type="RefSeq" id="WP_039253061.1">
    <property type="nucleotide sequence ID" value="NZ_JENJ01000008.1"/>
</dbReference>
<feature type="transmembrane region" description="Helical" evidence="8">
    <location>
        <begin position="171"/>
        <end position="192"/>
    </location>
</feature>
<dbReference type="AlphaFoldDB" id="A0A0A0IBH2"/>
<dbReference type="InterPro" id="IPR001851">
    <property type="entry name" value="ABC_transp_permease"/>
</dbReference>
<proteinExistence type="predicted"/>
<comment type="subcellular location">
    <subcellularLocation>
        <location evidence="1">Cell membrane</location>
        <topology evidence="1">Multi-pass membrane protein</topology>
    </subcellularLocation>
</comment>
<dbReference type="OrthoDB" id="9815820at2"/>
<evidence type="ECO:0000256" key="1">
    <source>
        <dbReference type="ARBA" id="ARBA00004651"/>
    </source>
</evidence>
<feature type="transmembrane region" description="Helical" evidence="8">
    <location>
        <begin position="248"/>
        <end position="271"/>
    </location>
</feature>
<dbReference type="CDD" id="cd06579">
    <property type="entry name" value="TM_PBP1_transp_AraH_like"/>
    <property type="match status" value="1"/>
</dbReference>
<comment type="caution">
    <text evidence="9">The sequence shown here is derived from an EMBL/GenBank/DDBJ whole genome shotgun (WGS) entry which is preliminary data.</text>
</comment>
<feature type="transmembrane region" description="Helical" evidence="8">
    <location>
        <begin position="304"/>
        <end position="322"/>
    </location>
</feature>
<name>A0A0A0IBH2_CLONO</name>
<reference evidence="9 10" key="1">
    <citation type="submission" date="2014-01" db="EMBL/GenBank/DDBJ databases">
        <title>Plasmidome dynamics in the species complex Clostridium novyi sensu lato converts strains of independent lineages into distinctly different pathogens.</title>
        <authorList>
            <person name="Skarin H."/>
            <person name="Segerman B."/>
        </authorList>
    </citation>
    <scope>NUCLEOTIDE SEQUENCE [LARGE SCALE GENOMIC DNA]</scope>
    <source>
        <strain evidence="9 10">4552</strain>
    </source>
</reference>
<protein>
    <submittedName>
        <fullName evidence="9">Sugar ABC transporter permease</fullName>
    </submittedName>
</protein>
<dbReference type="Proteomes" id="UP000030012">
    <property type="component" value="Unassembled WGS sequence"/>
</dbReference>
<evidence type="ECO:0000256" key="3">
    <source>
        <dbReference type="ARBA" id="ARBA00022475"/>
    </source>
</evidence>
<evidence type="ECO:0000256" key="7">
    <source>
        <dbReference type="ARBA" id="ARBA00023136"/>
    </source>
</evidence>
<keyword evidence="7 8" id="KW-0472">Membrane</keyword>
<dbReference type="PANTHER" id="PTHR32196:SF21">
    <property type="entry name" value="ABC TRANSPORTER PERMEASE PROTEIN YPHD-RELATED"/>
    <property type="match status" value="1"/>
</dbReference>